<protein>
    <recommendedName>
        <fullName evidence="2">ATP-dependent DNA helicase</fullName>
        <ecNumber evidence="2">5.6.2.3</ecNumber>
    </recommendedName>
</protein>
<comment type="cofactor">
    <cofactor evidence="2">
        <name>Mg(2+)</name>
        <dbReference type="ChEBI" id="CHEBI:18420"/>
    </cofactor>
</comment>
<dbReference type="Pfam" id="PF05970">
    <property type="entry name" value="PIF1"/>
    <property type="match status" value="1"/>
</dbReference>
<organism evidence="4 5">
    <name type="scientific">Cuscuta europaea</name>
    <name type="common">European dodder</name>
    <dbReference type="NCBI Taxonomy" id="41803"/>
    <lineage>
        <taxon>Eukaryota</taxon>
        <taxon>Viridiplantae</taxon>
        <taxon>Streptophyta</taxon>
        <taxon>Embryophyta</taxon>
        <taxon>Tracheophyta</taxon>
        <taxon>Spermatophyta</taxon>
        <taxon>Magnoliopsida</taxon>
        <taxon>eudicotyledons</taxon>
        <taxon>Gunneridae</taxon>
        <taxon>Pentapetalae</taxon>
        <taxon>asterids</taxon>
        <taxon>lamiids</taxon>
        <taxon>Solanales</taxon>
        <taxon>Convolvulaceae</taxon>
        <taxon>Cuscuteae</taxon>
        <taxon>Cuscuta</taxon>
        <taxon>Cuscuta subgen. Cuscuta</taxon>
    </lineage>
</organism>
<dbReference type="GO" id="GO:0000723">
    <property type="term" value="P:telomere maintenance"/>
    <property type="evidence" value="ECO:0007669"/>
    <property type="project" value="InterPro"/>
</dbReference>
<dbReference type="GO" id="GO:0006310">
    <property type="term" value="P:DNA recombination"/>
    <property type="evidence" value="ECO:0007669"/>
    <property type="project" value="UniProtKB-KW"/>
</dbReference>
<dbReference type="InterPro" id="IPR027417">
    <property type="entry name" value="P-loop_NTPase"/>
</dbReference>
<dbReference type="GO" id="GO:0016787">
    <property type="term" value="F:hydrolase activity"/>
    <property type="evidence" value="ECO:0007669"/>
    <property type="project" value="UniProtKB-KW"/>
</dbReference>
<keyword evidence="2" id="KW-0547">Nucleotide-binding</keyword>
<evidence type="ECO:0000256" key="1">
    <source>
        <dbReference type="ARBA" id="ARBA00004474"/>
    </source>
</evidence>
<keyword evidence="2" id="KW-0234">DNA repair</keyword>
<evidence type="ECO:0000256" key="2">
    <source>
        <dbReference type="RuleBase" id="RU363044"/>
    </source>
</evidence>
<keyword evidence="5" id="KW-1185">Reference proteome</keyword>
<gene>
    <name evidence="4" type="ORF">CEURO_LOCUS9685</name>
</gene>
<sequence>MSLLEEHKKMSDSLNDEQFNVYETVLKAIDSSEGGVFFVYGYGGTGKTFARKTLSAAIRSNVEIVLNVTSSGITSLLLPDGRTAHSRFKIPINQNENSTCNIKQGSALAELIVKCKLII</sequence>
<dbReference type="InterPro" id="IPR010285">
    <property type="entry name" value="DNA_helicase_pif1-like_DEAD"/>
</dbReference>
<dbReference type="PANTHER" id="PTHR10492:SF101">
    <property type="entry name" value="ATP-DEPENDENT DNA HELICASE"/>
    <property type="match status" value="1"/>
</dbReference>
<keyword evidence="2" id="KW-0233">DNA recombination</keyword>
<evidence type="ECO:0000313" key="5">
    <source>
        <dbReference type="Proteomes" id="UP001152484"/>
    </source>
</evidence>
<dbReference type="GO" id="GO:0043139">
    <property type="term" value="F:5'-3' DNA helicase activity"/>
    <property type="evidence" value="ECO:0007669"/>
    <property type="project" value="UniProtKB-EC"/>
</dbReference>
<dbReference type="Proteomes" id="UP001152484">
    <property type="component" value="Unassembled WGS sequence"/>
</dbReference>
<evidence type="ECO:0000313" key="4">
    <source>
        <dbReference type="EMBL" id="CAH9086575.1"/>
    </source>
</evidence>
<proteinExistence type="inferred from homology"/>
<dbReference type="SUPFAM" id="SSF52540">
    <property type="entry name" value="P-loop containing nucleoside triphosphate hydrolases"/>
    <property type="match status" value="1"/>
</dbReference>
<dbReference type="OrthoDB" id="1927241at2759"/>
<comment type="similarity">
    <text evidence="2">Belongs to the helicase family.</text>
</comment>
<name>A0A9P0Z4B2_CUSEU</name>
<keyword evidence="2" id="KW-0227">DNA damage</keyword>
<accession>A0A9P0Z4B2</accession>
<keyword evidence="2" id="KW-0347">Helicase</keyword>
<evidence type="ECO:0000259" key="3">
    <source>
        <dbReference type="Pfam" id="PF05970"/>
    </source>
</evidence>
<reference evidence="4" key="1">
    <citation type="submission" date="2022-07" db="EMBL/GenBank/DDBJ databases">
        <authorList>
            <person name="Macas J."/>
            <person name="Novak P."/>
            <person name="Neumann P."/>
        </authorList>
    </citation>
    <scope>NUCLEOTIDE SEQUENCE</scope>
</reference>
<keyword evidence="2" id="KW-0378">Hydrolase</keyword>
<comment type="subcellular location">
    <subcellularLocation>
        <location evidence="1">Plastid</location>
    </subcellularLocation>
</comment>
<dbReference type="GO" id="GO:0006281">
    <property type="term" value="P:DNA repair"/>
    <property type="evidence" value="ECO:0007669"/>
    <property type="project" value="UniProtKB-KW"/>
</dbReference>
<dbReference type="GO" id="GO:0005524">
    <property type="term" value="F:ATP binding"/>
    <property type="evidence" value="ECO:0007669"/>
    <property type="project" value="UniProtKB-KW"/>
</dbReference>
<comment type="catalytic activity">
    <reaction evidence="2">
        <text>ATP + H2O = ADP + phosphate + H(+)</text>
        <dbReference type="Rhea" id="RHEA:13065"/>
        <dbReference type="ChEBI" id="CHEBI:15377"/>
        <dbReference type="ChEBI" id="CHEBI:15378"/>
        <dbReference type="ChEBI" id="CHEBI:30616"/>
        <dbReference type="ChEBI" id="CHEBI:43474"/>
        <dbReference type="ChEBI" id="CHEBI:456216"/>
        <dbReference type="EC" id="5.6.2.3"/>
    </reaction>
</comment>
<dbReference type="EMBL" id="CAMAPE010000019">
    <property type="protein sequence ID" value="CAH9086575.1"/>
    <property type="molecule type" value="Genomic_DNA"/>
</dbReference>
<keyword evidence="2" id="KW-0067">ATP-binding</keyword>
<comment type="caution">
    <text evidence="4">The sequence shown here is derived from an EMBL/GenBank/DDBJ whole genome shotgun (WGS) entry which is preliminary data.</text>
</comment>
<dbReference type="GO" id="GO:0009536">
    <property type="term" value="C:plastid"/>
    <property type="evidence" value="ECO:0007669"/>
    <property type="project" value="UniProtKB-SubCell"/>
</dbReference>
<dbReference type="EC" id="5.6.2.3" evidence="2"/>
<dbReference type="Gene3D" id="3.40.50.300">
    <property type="entry name" value="P-loop containing nucleotide triphosphate hydrolases"/>
    <property type="match status" value="1"/>
</dbReference>
<feature type="domain" description="DNA helicase Pif1-like DEAD-box helicase" evidence="3">
    <location>
        <begin position="14"/>
        <end position="119"/>
    </location>
</feature>
<dbReference type="PANTHER" id="PTHR10492">
    <property type="match status" value="1"/>
</dbReference>
<dbReference type="AlphaFoldDB" id="A0A9P0Z4B2"/>